<dbReference type="GO" id="GO:0004722">
    <property type="term" value="F:protein serine/threonine phosphatase activity"/>
    <property type="evidence" value="ECO:0007669"/>
    <property type="project" value="InterPro"/>
</dbReference>
<comment type="caution">
    <text evidence="3">The sequence shown here is derived from an EMBL/GenBank/DDBJ whole genome shotgun (WGS) entry which is preliminary data.</text>
</comment>
<dbReference type="Proteomes" id="UP001209570">
    <property type="component" value="Unassembled WGS sequence"/>
</dbReference>
<dbReference type="PANTHER" id="PTHR47992">
    <property type="entry name" value="PROTEIN PHOSPHATASE"/>
    <property type="match status" value="1"/>
</dbReference>
<evidence type="ECO:0000259" key="2">
    <source>
        <dbReference type="PROSITE" id="PS51746"/>
    </source>
</evidence>
<reference evidence="3" key="1">
    <citation type="submission" date="2021-12" db="EMBL/GenBank/DDBJ databases">
        <title>Prjna785345.</title>
        <authorList>
            <person name="Rujirawat T."/>
            <person name="Krajaejun T."/>
        </authorList>
    </citation>
    <scope>NUCLEOTIDE SEQUENCE</scope>
    <source>
        <strain evidence="3">Pi057C3</strain>
    </source>
</reference>
<keyword evidence="4" id="KW-1185">Reference proteome</keyword>
<sequence>MPKRSASLPQDTGTATAAVAASTSFAPRARPYAREPPSLQAQAERSPAAAAPSDAPASRAERRRQSRRMGRNAPAAAPAGAAAAAVGSERVVLPQLGPKAADELDDDPERQCDDEADGRRRRGAPARLRSVGHATLEGHTGHPNEDRLLVRSGAFFHLFAVMDGHGGHRAADFVVAKLFEALDAVFESHNGRVELSEIVAAVEALDKAFLAIARRQQDYSGACLVALLLFWDPATESHQRLVLNVGDCRVVLQEDDSAAPQQRGKKRIERASASAVVALSDDHCVSNQDEKLRALSAGAFIRDGRIAGVLEPFRSLGDLDMKGKGMKGWVIATPELRQGALLVGRSTFVLATDGVWGVLPNARVMTLARQELTDGGDAQSAAEIIADEARARGSLDDITVIVVAV</sequence>
<dbReference type="SUPFAM" id="SSF81606">
    <property type="entry name" value="PP2C-like"/>
    <property type="match status" value="1"/>
</dbReference>
<accession>A0AAD5LCW8</accession>
<feature type="compositionally biased region" description="Low complexity" evidence="1">
    <location>
        <begin position="12"/>
        <end position="58"/>
    </location>
</feature>
<evidence type="ECO:0000256" key="1">
    <source>
        <dbReference type="SAM" id="MobiDB-lite"/>
    </source>
</evidence>
<dbReference type="EMBL" id="JAKCXM010000281">
    <property type="protein sequence ID" value="KAJ0396746.1"/>
    <property type="molecule type" value="Genomic_DNA"/>
</dbReference>
<dbReference type="PROSITE" id="PS51746">
    <property type="entry name" value="PPM_2"/>
    <property type="match status" value="1"/>
</dbReference>
<evidence type="ECO:0000313" key="4">
    <source>
        <dbReference type="Proteomes" id="UP001209570"/>
    </source>
</evidence>
<feature type="region of interest" description="Disordered" evidence="1">
    <location>
        <begin position="98"/>
        <end position="144"/>
    </location>
</feature>
<dbReference type="AlphaFoldDB" id="A0AAD5LCW8"/>
<organism evidence="3 4">
    <name type="scientific">Pythium insidiosum</name>
    <name type="common">Pythiosis disease agent</name>
    <dbReference type="NCBI Taxonomy" id="114742"/>
    <lineage>
        <taxon>Eukaryota</taxon>
        <taxon>Sar</taxon>
        <taxon>Stramenopiles</taxon>
        <taxon>Oomycota</taxon>
        <taxon>Peronosporomycetes</taxon>
        <taxon>Pythiales</taxon>
        <taxon>Pythiaceae</taxon>
        <taxon>Pythium</taxon>
    </lineage>
</organism>
<dbReference type="InterPro" id="IPR001932">
    <property type="entry name" value="PPM-type_phosphatase-like_dom"/>
</dbReference>
<evidence type="ECO:0000313" key="3">
    <source>
        <dbReference type="EMBL" id="KAJ0396746.1"/>
    </source>
</evidence>
<gene>
    <name evidence="3" type="ORF">P43SY_009701</name>
</gene>
<dbReference type="Gene3D" id="3.60.40.10">
    <property type="entry name" value="PPM-type phosphatase domain"/>
    <property type="match status" value="1"/>
</dbReference>
<protein>
    <recommendedName>
        <fullName evidence="2">PPM-type phosphatase domain-containing protein</fullName>
    </recommendedName>
</protein>
<feature type="domain" description="PPM-type phosphatase" evidence="2">
    <location>
        <begin position="130"/>
        <end position="405"/>
    </location>
</feature>
<feature type="compositionally biased region" description="Low complexity" evidence="1">
    <location>
        <begin position="71"/>
        <end position="82"/>
    </location>
</feature>
<dbReference type="InterPro" id="IPR015655">
    <property type="entry name" value="PP2C"/>
</dbReference>
<dbReference type="InterPro" id="IPR036457">
    <property type="entry name" value="PPM-type-like_dom_sf"/>
</dbReference>
<dbReference type="CDD" id="cd00143">
    <property type="entry name" value="PP2Cc"/>
    <property type="match status" value="1"/>
</dbReference>
<feature type="compositionally biased region" description="Basic residues" evidence="1">
    <location>
        <begin position="61"/>
        <end position="70"/>
    </location>
</feature>
<feature type="region of interest" description="Disordered" evidence="1">
    <location>
        <begin position="1"/>
        <end position="82"/>
    </location>
</feature>
<dbReference type="SMART" id="SM00332">
    <property type="entry name" value="PP2Cc"/>
    <property type="match status" value="1"/>
</dbReference>
<feature type="compositionally biased region" description="Acidic residues" evidence="1">
    <location>
        <begin position="103"/>
        <end position="116"/>
    </location>
</feature>
<dbReference type="Pfam" id="PF00481">
    <property type="entry name" value="PP2C"/>
    <property type="match status" value="1"/>
</dbReference>
<name>A0AAD5LCW8_PYTIN</name>
<proteinExistence type="predicted"/>